<organism evidence="1 2">
    <name type="scientific">Romanomermis culicivorax</name>
    <name type="common">Nematode worm</name>
    <dbReference type="NCBI Taxonomy" id="13658"/>
    <lineage>
        <taxon>Eukaryota</taxon>
        <taxon>Metazoa</taxon>
        <taxon>Ecdysozoa</taxon>
        <taxon>Nematoda</taxon>
        <taxon>Enoplea</taxon>
        <taxon>Dorylaimia</taxon>
        <taxon>Mermithida</taxon>
        <taxon>Mermithoidea</taxon>
        <taxon>Mermithidae</taxon>
        <taxon>Romanomermis</taxon>
    </lineage>
</organism>
<reference evidence="2" key="1">
    <citation type="submission" date="2022-11" db="UniProtKB">
        <authorList>
            <consortium name="WormBaseParasite"/>
        </authorList>
    </citation>
    <scope>IDENTIFICATION</scope>
</reference>
<dbReference type="Proteomes" id="UP000887565">
    <property type="component" value="Unplaced"/>
</dbReference>
<sequence length="108" mass="12269">MTHKPPPVKRYAASISVAHYRPEFYPPIANGLSDFLTKTAKTTKRLMVPEQSASNEKSETSQIFIRLQKLGDCSKSIYRKTARVGQTTIQKPGKQLKIWILQPERIPT</sequence>
<protein>
    <submittedName>
        <fullName evidence="2">Uncharacterized protein</fullName>
    </submittedName>
</protein>
<evidence type="ECO:0000313" key="2">
    <source>
        <dbReference type="WBParaSite" id="nRc.2.0.1.t10067-RA"/>
    </source>
</evidence>
<evidence type="ECO:0000313" key="1">
    <source>
        <dbReference type="Proteomes" id="UP000887565"/>
    </source>
</evidence>
<name>A0A915I877_ROMCU</name>
<accession>A0A915I877</accession>
<keyword evidence="1" id="KW-1185">Reference proteome</keyword>
<dbReference type="WBParaSite" id="nRc.2.0.1.t10067-RA">
    <property type="protein sequence ID" value="nRc.2.0.1.t10067-RA"/>
    <property type="gene ID" value="nRc.2.0.1.g10067"/>
</dbReference>
<dbReference type="AlphaFoldDB" id="A0A915I877"/>
<proteinExistence type="predicted"/>